<keyword evidence="4 6" id="KW-0689">Ribosomal protein</keyword>
<dbReference type="PROSITE" id="PS00651">
    <property type="entry name" value="RIBOSOMAL_L9"/>
    <property type="match status" value="1"/>
</dbReference>
<dbReference type="SUPFAM" id="SSF55658">
    <property type="entry name" value="L9 N-domain-like"/>
    <property type="match status" value="1"/>
</dbReference>
<reference evidence="9" key="2">
    <citation type="submission" date="2015-11" db="EMBL/GenBank/DDBJ databases">
        <title>The complete chloroplast genome of Wakame (Undaria pinnatifida), an important economic macroalga of the family Alariaceae.</title>
        <authorList>
            <person name="Zhang Y."/>
            <person name="Hsiao C.-D."/>
        </authorList>
    </citation>
    <scope>NUCLEOTIDE SEQUENCE</scope>
</reference>
<evidence type="ECO:0000256" key="5">
    <source>
        <dbReference type="ARBA" id="ARBA00023274"/>
    </source>
</evidence>
<organism evidence="8">
    <name type="scientific">Undaria pinnatifida</name>
    <name type="common">Wakame</name>
    <name type="synonym">Alaria pinnatifida</name>
    <dbReference type="NCBI Taxonomy" id="74381"/>
    <lineage>
        <taxon>Eukaryota</taxon>
        <taxon>Sar</taxon>
        <taxon>Stramenopiles</taxon>
        <taxon>Ochrophyta</taxon>
        <taxon>PX clade</taxon>
        <taxon>Phaeophyceae</taxon>
        <taxon>Laminariales</taxon>
        <taxon>Alariaceae</taxon>
        <taxon>Undaria</taxon>
    </lineage>
</organism>
<feature type="domain" description="Ribosomal protein L9" evidence="7">
    <location>
        <begin position="18"/>
        <end position="45"/>
    </location>
</feature>
<dbReference type="EMBL" id="KU200463">
    <property type="protein sequence ID" value="AMM05479.1"/>
    <property type="molecule type" value="Genomic_DNA"/>
</dbReference>
<dbReference type="Gene3D" id="3.40.5.10">
    <property type="entry name" value="Ribosomal protein L9, N-terminal domain"/>
    <property type="match status" value="1"/>
</dbReference>
<comment type="subcellular location">
    <subcellularLocation>
        <location evidence="6">Plastid</location>
        <location evidence="6">Chloroplast</location>
    </subcellularLocation>
</comment>
<dbReference type="HAMAP" id="MF_00503">
    <property type="entry name" value="Ribosomal_bL9"/>
    <property type="match status" value="1"/>
</dbReference>
<dbReference type="GO" id="GO:0003735">
    <property type="term" value="F:structural constituent of ribosome"/>
    <property type="evidence" value="ECO:0007669"/>
    <property type="project" value="InterPro"/>
</dbReference>
<keyword evidence="8" id="KW-0150">Chloroplast</keyword>
<evidence type="ECO:0000256" key="1">
    <source>
        <dbReference type="ARBA" id="ARBA00010605"/>
    </source>
</evidence>
<proteinExistence type="inferred from homology"/>
<sequence length="155" mass="17745">MRKKTIQVILTKDVQKLGKQGTLIKVKPGYIRNYLIPLKLGKIATPNLINQFELQQKESEAKQIQFSKKCAINKELLENSAKFTIKKKISENGIFYGKITKKHVLDLIIDNVDLTIDLNKNQLELPDMKELGEYIIEIVLTTDVIAKINIEILPE</sequence>
<evidence type="ECO:0000256" key="6">
    <source>
        <dbReference type="HAMAP-Rule" id="MF_00503"/>
    </source>
</evidence>
<dbReference type="GO" id="GO:0005840">
    <property type="term" value="C:ribosome"/>
    <property type="evidence" value="ECO:0007669"/>
    <property type="project" value="UniProtKB-KW"/>
</dbReference>
<evidence type="ECO:0000256" key="2">
    <source>
        <dbReference type="ARBA" id="ARBA00022730"/>
    </source>
</evidence>
<dbReference type="EMBL" id="KP298002">
    <property type="protein sequence ID" value="AKG50035.1"/>
    <property type="molecule type" value="Genomic_DNA"/>
</dbReference>
<evidence type="ECO:0000313" key="8">
    <source>
        <dbReference type="EMBL" id="AKG50035.1"/>
    </source>
</evidence>
<dbReference type="InterPro" id="IPR020069">
    <property type="entry name" value="Ribosomal_bL9_C"/>
</dbReference>
<gene>
    <name evidence="6 8" type="primary">rpl9</name>
    <name evidence="8" type="ORF">LEIZ148</name>
</gene>
<dbReference type="InterPro" id="IPR036935">
    <property type="entry name" value="Ribosomal_bL9_N_sf"/>
</dbReference>
<dbReference type="InterPro" id="IPR009027">
    <property type="entry name" value="Ribosomal_bL9/RNase_H1_N"/>
</dbReference>
<dbReference type="GO" id="GO:0006412">
    <property type="term" value="P:translation"/>
    <property type="evidence" value="ECO:0007669"/>
    <property type="project" value="UniProtKB-UniRule"/>
</dbReference>
<dbReference type="NCBIfam" id="TIGR00158">
    <property type="entry name" value="L9"/>
    <property type="match status" value="1"/>
</dbReference>
<keyword evidence="8" id="KW-0934">Plastid</keyword>
<dbReference type="SUPFAM" id="SSF55653">
    <property type="entry name" value="Ribosomal protein L9 C-domain"/>
    <property type="match status" value="1"/>
</dbReference>
<dbReference type="InterPro" id="IPR020070">
    <property type="entry name" value="Ribosomal_bL9_N"/>
</dbReference>
<dbReference type="GO" id="GO:1990904">
    <property type="term" value="C:ribonucleoprotein complex"/>
    <property type="evidence" value="ECO:0007669"/>
    <property type="project" value="UniProtKB-KW"/>
</dbReference>
<dbReference type="PANTHER" id="PTHR21368">
    <property type="entry name" value="50S RIBOSOMAL PROTEIN L9"/>
    <property type="match status" value="1"/>
</dbReference>
<protein>
    <recommendedName>
        <fullName evidence="6">Large ribosomal subunit protein bL9c</fullName>
    </recommendedName>
</protein>
<keyword evidence="5 6" id="KW-0687">Ribonucleoprotein</keyword>
<geneLocation type="chloroplast" evidence="8"/>
<dbReference type="Pfam" id="PF01281">
    <property type="entry name" value="Ribosomal_L9_N"/>
    <property type="match status" value="1"/>
</dbReference>
<dbReference type="InterPro" id="IPR036791">
    <property type="entry name" value="Ribosomal_bL9_C_sf"/>
</dbReference>
<accession>A0A0R6M3Q5</accession>
<dbReference type="Pfam" id="PF03948">
    <property type="entry name" value="Ribosomal_L9_C"/>
    <property type="match status" value="1"/>
</dbReference>
<dbReference type="GO" id="GO:0009507">
    <property type="term" value="C:chloroplast"/>
    <property type="evidence" value="ECO:0007669"/>
    <property type="project" value="UniProtKB-SubCell"/>
</dbReference>
<dbReference type="RefSeq" id="YP_009182610.1">
    <property type="nucleotide sequence ID" value="NC_028503.1"/>
</dbReference>
<dbReference type="GeneID" id="26381394"/>
<evidence type="ECO:0000256" key="4">
    <source>
        <dbReference type="ARBA" id="ARBA00022980"/>
    </source>
</evidence>
<dbReference type="Gene3D" id="3.10.430.100">
    <property type="entry name" value="Ribosomal protein L9, C-terminal domain"/>
    <property type="match status" value="1"/>
</dbReference>
<comment type="similarity">
    <text evidence="1 6">Belongs to the bacterial ribosomal protein bL9 family.</text>
</comment>
<dbReference type="InterPro" id="IPR020594">
    <property type="entry name" value="Ribosomal_bL9_bac/chp"/>
</dbReference>
<evidence type="ECO:0000259" key="7">
    <source>
        <dbReference type="PROSITE" id="PS00651"/>
    </source>
</evidence>
<dbReference type="InterPro" id="IPR000244">
    <property type="entry name" value="Ribosomal_bL9"/>
</dbReference>
<evidence type="ECO:0000256" key="3">
    <source>
        <dbReference type="ARBA" id="ARBA00022884"/>
    </source>
</evidence>
<dbReference type="GO" id="GO:0019843">
    <property type="term" value="F:rRNA binding"/>
    <property type="evidence" value="ECO:0007669"/>
    <property type="project" value="UniProtKB-UniRule"/>
</dbReference>
<keyword evidence="2 6" id="KW-0699">rRNA-binding</keyword>
<evidence type="ECO:0000313" key="9">
    <source>
        <dbReference type="EMBL" id="AMM05479.1"/>
    </source>
</evidence>
<dbReference type="AlphaFoldDB" id="A0A0R6M3Q5"/>
<keyword evidence="3 6" id="KW-0694">RNA-binding</keyword>
<reference evidence="8" key="1">
    <citation type="journal article" date="2015" name="PLoS ONE">
        <title>Complete Plastid Genome Sequence of the Brown Alga Undaria pinnatifida.</title>
        <authorList>
            <person name="Zhang L."/>
            <person name="Wang X."/>
            <person name="Liu T."/>
            <person name="Wang G."/>
            <person name="Chi S."/>
            <person name="Liu C."/>
            <person name="Wang H."/>
        </authorList>
    </citation>
    <scope>NUCLEOTIDE SEQUENCE</scope>
</reference>
<name>A0A0R6M3Q5_UNDPI</name>
<comment type="function">
    <text evidence="6">Binds to the 23S rRNA.</text>
</comment>